<dbReference type="EMBL" id="CP096115">
    <property type="protein sequence ID" value="UUX93171.1"/>
    <property type="molecule type" value="Genomic_DNA"/>
</dbReference>
<organism evidence="1 2">
    <name type="scientific">Methanoplanus endosymbiosus</name>
    <dbReference type="NCBI Taxonomy" id="33865"/>
    <lineage>
        <taxon>Archaea</taxon>
        <taxon>Methanobacteriati</taxon>
        <taxon>Methanobacteriota</taxon>
        <taxon>Stenosarchaea group</taxon>
        <taxon>Methanomicrobia</taxon>
        <taxon>Methanomicrobiales</taxon>
        <taxon>Methanomicrobiaceae</taxon>
        <taxon>Methanoplanus</taxon>
    </lineage>
</organism>
<sequence>MNNKTGRNDPCPCGSGKKYKKCCMKKDRDEMRESAEIRVFEDELKSLINNKQDLDEPTKRLLFGDESKITVKDEEELYYNLAPIEVDAIPDYGAFPKDYITFDQKNLLSMNPLELFYDELCYGLEGQMDLEKAATENNLFADEMRNKIQDLKDPESFIGNFDEYYIPVINASAIKKSMEFGIATGPVIFEHLKDTESLILSELFIKMLHFSPCDFRDGILEVINLPPKNPYVLSALCIELSFYDNPEDMQIFWNCYNFFKEYYPDVPLQEGPVIALNHVPSSG</sequence>
<dbReference type="GeneID" id="74306699"/>
<dbReference type="AlphaFoldDB" id="A0A9E7PQW7"/>
<accession>A0A9E7PQW7</accession>
<name>A0A9E7PQW7_9EURY</name>
<dbReference type="SUPFAM" id="SSF103642">
    <property type="entry name" value="Sec-C motif"/>
    <property type="match status" value="1"/>
</dbReference>
<evidence type="ECO:0000313" key="1">
    <source>
        <dbReference type="EMBL" id="UUX93171.1"/>
    </source>
</evidence>
<dbReference type="KEGG" id="mend:L6E24_03350"/>
<dbReference type="Gene3D" id="3.10.450.50">
    <property type="match status" value="1"/>
</dbReference>
<protein>
    <submittedName>
        <fullName evidence="1">SEC-C domain-containing protein</fullName>
    </submittedName>
</protein>
<gene>
    <name evidence="1" type="ORF">L6E24_03350</name>
</gene>
<proteinExistence type="predicted"/>
<reference evidence="1" key="1">
    <citation type="submission" date="2022-04" db="EMBL/GenBank/DDBJ databases">
        <title>Complete genome of Methanoplanus endosymbiosus DSM 3599.</title>
        <authorList>
            <person name="Chen S.-C."/>
            <person name="You Y.-T."/>
            <person name="Zhou Y.-Z."/>
            <person name="Lai M.-C."/>
        </authorList>
    </citation>
    <scope>NUCLEOTIDE SEQUENCE</scope>
    <source>
        <strain evidence="1">DSM 3599</strain>
    </source>
</reference>
<keyword evidence="2" id="KW-1185">Reference proteome</keyword>
<dbReference type="RefSeq" id="WP_257743311.1">
    <property type="nucleotide sequence ID" value="NZ_CP096115.1"/>
</dbReference>
<dbReference type="Pfam" id="PF02810">
    <property type="entry name" value="SEC-C"/>
    <property type="match status" value="1"/>
</dbReference>
<dbReference type="InterPro" id="IPR004027">
    <property type="entry name" value="SEC_C_motif"/>
</dbReference>
<dbReference type="Proteomes" id="UP001060368">
    <property type="component" value="Chromosome"/>
</dbReference>
<evidence type="ECO:0000313" key="2">
    <source>
        <dbReference type="Proteomes" id="UP001060368"/>
    </source>
</evidence>